<dbReference type="PROSITE" id="PS00108">
    <property type="entry name" value="PROTEIN_KINASE_ST"/>
    <property type="match status" value="1"/>
</dbReference>
<dbReference type="Pfam" id="PF00069">
    <property type="entry name" value="Pkinase"/>
    <property type="match status" value="2"/>
</dbReference>
<dbReference type="InterPro" id="IPR017441">
    <property type="entry name" value="Protein_kinase_ATP_BS"/>
</dbReference>
<evidence type="ECO:0000313" key="11">
    <source>
        <dbReference type="EMBL" id="VDN96359.1"/>
    </source>
</evidence>
<dbReference type="InterPro" id="IPR011009">
    <property type="entry name" value="Kinase-like_dom_sf"/>
</dbReference>
<evidence type="ECO:0000256" key="7">
    <source>
        <dbReference type="ARBA" id="ARBA00047899"/>
    </source>
</evidence>
<dbReference type="WBParaSite" id="HNAJ_0000049901-mRNA-1">
    <property type="protein sequence ID" value="HNAJ_0000049901-mRNA-1"/>
    <property type="gene ID" value="HNAJ_0000049901"/>
</dbReference>
<evidence type="ECO:0000256" key="5">
    <source>
        <dbReference type="ARBA" id="ARBA00022777"/>
    </source>
</evidence>
<dbReference type="GO" id="GO:0005829">
    <property type="term" value="C:cytosol"/>
    <property type="evidence" value="ECO:0007669"/>
    <property type="project" value="TreeGrafter"/>
</dbReference>
<reference evidence="13" key="1">
    <citation type="submission" date="2017-02" db="UniProtKB">
        <authorList>
            <consortium name="WormBaseParasite"/>
        </authorList>
    </citation>
    <scope>IDENTIFICATION</scope>
</reference>
<reference evidence="11 12" key="2">
    <citation type="submission" date="2018-11" db="EMBL/GenBank/DDBJ databases">
        <authorList>
            <consortium name="Pathogen Informatics"/>
        </authorList>
    </citation>
    <scope>NUCLEOTIDE SEQUENCE [LARGE SCALE GENOMIC DNA]</scope>
</reference>
<comment type="catalytic activity">
    <reaction evidence="8">
        <text>L-seryl-[protein] + ATP = O-phospho-L-seryl-[protein] + ADP + H(+)</text>
        <dbReference type="Rhea" id="RHEA:17989"/>
        <dbReference type="Rhea" id="RHEA-COMP:9863"/>
        <dbReference type="Rhea" id="RHEA-COMP:11604"/>
        <dbReference type="ChEBI" id="CHEBI:15378"/>
        <dbReference type="ChEBI" id="CHEBI:29999"/>
        <dbReference type="ChEBI" id="CHEBI:30616"/>
        <dbReference type="ChEBI" id="CHEBI:83421"/>
        <dbReference type="ChEBI" id="CHEBI:456216"/>
        <dbReference type="EC" id="2.7.11.1"/>
    </reaction>
</comment>
<dbReference type="FunFam" id="1.10.510.10:FF:000624">
    <property type="entry name" value="Mitogen-activated protein kinase"/>
    <property type="match status" value="1"/>
</dbReference>
<protein>
    <recommendedName>
        <fullName evidence="1">non-specific serine/threonine protein kinase</fullName>
        <ecNumber evidence="1">2.7.11.1</ecNumber>
    </recommendedName>
</protein>
<dbReference type="PANTHER" id="PTHR24054">
    <property type="entry name" value="CASEIN KINASE II SUBUNIT ALPHA"/>
    <property type="match status" value="1"/>
</dbReference>
<evidence type="ECO:0000256" key="1">
    <source>
        <dbReference type="ARBA" id="ARBA00012513"/>
    </source>
</evidence>
<keyword evidence="12" id="KW-1185">Reference proteome</keyword>
<comment type="catalytic activity">
    <reaction evidence="7">
        <text>L-threonyl-[protein] + ATP = O-phospho-L-threonyl-[protein] + ADP + H(+)</text>
        <dbReference type="Rhea" id="RHEA:46608"/>
        <dbReference type="Rhea" id="RHEA-COMP:11060"/>
        <dbReference type="Rhea" id="RHEA-COMP:11605"/>
        <dbReference type="ChEBI" id="CHEBI:15378"/>
        <dbReference type="ChEBI" id="CHEBI:30013"/>
        <dbReference type="ChEBI" id="CHEBI:30616"/>
        <dbReference type="ChEBI" id="CHEBI:61977"/>
        <dbReference type="ChEBI" id="CHEBI:456216"/>
        <dbReference type="EC" id="2.7.11.1"/>
    </reaction>
</comment>
<dbReference type="Proteomes" id="UP000278807">
    <property type="component" value="Unassembled WGS sequence"/>
</dbReference>
<dbReference type="STRING" id="102285.A0A0R3T0X7"/>
<keyword evidence="3" id="KW-0808">Transferase</keyword>
<feature type="domain" description="Protein kinase" evidence="10">
    <location>
        <begin position="299"/>
        <end position="581"/>
    </location>
</feature>
<keyword evidence="4 9" id="KW-0547">Nucleotide-binding</keyword>
<evidence type="ECO:0000259" key="10">
    <source>
        <dbReference type="PROSITE" id="PS50011"/>
    </source>
</evidence>
<dbReference type="EC" id="2.7.11.1" evidence="1"/>
<proteinExistence type="predicted"/>
<dbReference type="EMBL" id="UZAE01000139">
    <property type="protein sequence ID" value="VDN96359.1"/>
    <property type="molecule type" value="Genomic_DNA"/>
</dbReference>
<dbReference type="Gene3D" id="3.30.200.20">
    <property type="entry name" value="Phosphorylase Kinase, domain 1"/>
    <property type="match status" value="2"/>
</dbReference>
<evidence type="ECO:0000313" key="13">
    <source>
        <dbReference type="WBParaSite" id="HNAJ_0000049901-mRNA-1"/>
    </source>
</evidence>
<evidence type="ECO:0000256" key="6">
    <source>
        <dbReference type="ARBA" id="ARBA00022840"/>
    </source>
</evidence>
<dbReference type="GO" id="GO:0005634">
    <property type="term" value="C:nucleus"/>
    <property type="evidence" value="ECO:0007669"/>
    <property type="project" value="TreeGrafter"/>
</dbReference>
<evidence type="ECO:0000256" key="3">
    <source>
        <dbReference type="ARBA" id="ARBA00022679"/>
    </source>
</evidence>
<dbReference type="PROSITE" id="PS50011">
    <property type="entry name" value="PROTEIN_KINASE_DOM"/>
    <property type="match status" value="2"/>
</dbReference>
<dbReference type="OrthoDB" id="10368963at2759"/>
<dbReference type="GO" id="GO:0004674">
    <property type="term" value="F:protein serine/threonine kinase activity"/>
    <property type="evidence" value="ECO:0007669"/>
    <property type="project" value="UniProtKB-KW"/>
</dbReference>
<evidence type="ECO:0000256" key="2">
    <source>
        <dbReference type="ARBA" id="ARBA00022527"/>
    </source>
</evidence>
<dbReference type="SUPFAM" id="SSF56112">
    <property type="entry name" value="Protein kinase-like (PK-like)"/>
    <property type="match status" value="2"/>
</dbReference>
<dbReference type="GO" id="GO:0005524">
    <property type="term" value="F:ATP binding"/>
    <property type="evidence" value="ECO:0007669"/>
    <property type="project" value="UniProtKB-UniRule"/>
</dbReference>
<evidence type="ECO:0000313" key="12">
    <source>
        <dbReference type="Proteomes" id="UP000278807"/>
    </source>
</evidence>
<keyword evidence="5" id="KW-0418">Kinase</keyword>
<keyword evidence="6 9" id="KW-0067">ATP-binding</keyword>
<dbReference type="InterPro" id="IPR045216">
    <property type="entry name" value="CK2_alpha"/>
</dbReference>
<gene>
    <name evidence="11" type="ORF">HNAJ_LOCUS500</name>
</gene>
<dbReference type="GO" id="GO:0051726">
    <property type="term" value="P:regulation of cell cycle"/>
    <property type="evidence" value="ECO:0007669"/>
    <property type="project" value="TreeGrafter"/>
</dbReference>
<evidence type="ECO:0000256" key="4">
    <source>
        <dbReference type="ARBA" id="ARBA00022741"/>
    </source>
</evidence>
<accession>A0A0R3T0X7</accession>
<dbReference type="SMART" id="SM00220">
    <property type="entry name" value="S_TKc"/>
    <property type="match status" value="2"/>
</dbReference>
<feature type="binding site" evidence="9">
    <location>
        <position position="328"/>
    </location>
    <ligand>
        <name>ATP</name>
        <dbReference type="ChEBI" id="CHEBI:30616"/>
    </ligand>
</feature>
<dbReference type="Gene3D" id="1.10.510.10">
    <property type="entry name" value="Transferase(Phosphotransferase) domain 1"/>
    <property type="match status" value="3"/>
</dbReference>
<name>A0A0R3T0X7_RODNA</name>
<dbReference type="AlphaFoldDB" id="A0A0R3T0X7"/>
<sequence>MVVKSTDIFEMTVEGILSQPGAAFTVYKVYDQRNRVNMAIKMIPLTNEDKKPREIAILESLRGCPNIAQIIGSINTNFRPAYAFLTLEYVNCVSWYNIQSLLTLKDFKHYLHQLITALACCHDKKIAHRGVKPENLLIDPSRKHLQLGGWSNAVCLNSIDQFHFNPQSYPLLFYRAKDRVSQLEAIIKVVGNERIVNYVQSNNIRIDTTLKTCIFGSKSGNYRCLTGMNYEVMDLMVKLMTVDPFSRITAQQALSHPYFKNHCYDQTESVRFGSRPRLNGSSNSSTSTENAQYLPYFDYKFISCVGEGSFGEVHRVKSSFGGHDLAVKIMKDNNREDFVNECAMLEKLRGVPNVIKFYGSILTPKFAVLVFEFVDFTPWKYLYNSLKSTEIQYYIYNLLIALHTCHGLGIMHRDVKPSNLVINPARRQLRLVDWGQATYYRHGKDYEAGAGTRLYRSPEMHLGFKRYNFAVDMWSVGCVLASAVFHQRHFFNGGEKRDILLQITRIVGSGPMLDAIMKYDNQEFKGDKAFMNIEAIDFRSYINDSNKKVAIKSAVDLVGKLLVCDPEKRYTAAQALKHSYFQRARRFSGEREI</sequence>
<feature type="domain" description="Protein kinase" evidence="10">
    <location>
        <begin position="12"/>
        <end position="259"/>
    </location>
</feature>
<dbReference type="InterPro" id="IPR000719">
    <property type="entry name" value="Prot_kinase_dom"/>
</dbReference>
<organism evidence="13">
    <name type="scientific">Rodentolepis nana</name>
    <name type="common">Dwarf tapeworm</name>
    <name type="synonym">Hymenolepis nana</name>
    <dbReference type="NCBI Taxonomy" id="102285"/>
    <lineage>
        <taxon>Eukaryota</taxon>
        <taxon>Metazoa</taxon>
        <taxon>Spiralia</taxon>
        <taxon>Lophotrochozoa</taxon>
        <taxon>Platyhelminthes</taxon>
        <taxon>Cestoda</taxon>
        <taxon>Eucestoda</taxon>
        <taxon>Cyclophyllidea</taxon>
        <taxon>Hymenolepididae</taxon>
        <taxon>Rodentolepis</taxon>
    </lineage>
</organism>
<dbReference type="PROSITE" id="PS00107">
    <property type="entry name" value="PROTEIN_KINASE_ATP"/>
    <property type="match status" value="1"/>
</dbReference>
<evidence type="ECO:0000256" key="9">
    <source>
        <dbReference type="PROSITE-ProRule" id="PRU10141"/>
    </source>
</evidence>
<evidence type="ECO:0000256" key="8">
    <source>
        <dbReference type="ARBA" id="ARBA00048679"/>
    </source>
</evidence>
<dbReference type="InterPro" id="IPR008271">
    <property type="entry name" value="Ser/Thr_kinase_AS"/>
</dbReference>
<dbReference type="PANTHER" id="PTHR24054:SF0">
    <property type="entry name" value="CASEIN KINASE II SUBUNIT ALPHA"/>
    <property type="match status" value="1"/>
</dbReference>
<dbReference type="GO" id="GO:0005956">
    <property type="term" value="C:protein kinase CK2 complex"/>
    <property type="evidence" value="ECO:0007669"/>
    <property type="project" value="TreeGrafter"/>
</dbReference>
<keyword evidence="2" id="KW-0723">Serine/threonine-protein kinase</keyword>